<dbReference type="Gene3D" id="3.40.30.10">
    <property type="entry name" value="Glutaredoxin"/>
    <property type="match status" value="1"/>
</dbReference>
<protein>
    <submittedName>
        <fullName evidence="7">Putative thiol peroxidase</fullName>
        <ecNumber evidence="7">1.11.1.-</ecNumber>
    </submittedName>
</protein>
<dbReference type="InterPro" id="IPR036249">
    <property type="entry name" value="Thioredoxin-like_sf"/>
</dbReference>
<evidence type="ECO:0000313" key="7">
    <source>
        <dbReference type="EMBL" id="QEG37760.1"/>
    </source>
</evidence>
<dbReference type="CDD" id="cd03014">
    <property type="entry name" value="PRX_Atyp2cys"/>
    <property type="match status" value="1"/>
</dbReference>
<name>A0A5B9QJJ9_9BACT</name>
<proteinExistence type="predicted"/>
<dbReference type="OrthoDB" id="9781543at2"/>
<dbReference type="NCBIfam" id="NF001808">
    <property type="entry name" value="PRK00522.1"/>
    <property type="match status" value="1"/>
</dbReference>
<dbReference type="InterPro" id="IPR050455">
    <property type="entry name" value="Tpx_Peroxidase_subfamily"/>
</dbReference>
<dbReference type="RefSeq" id="WP_148075945.1">
    <property type="nucleotide sequence ID" value="NZ_CP042913.1"/>
</dbReference>
<evidence type="ECO:0000256" key="4">
    <source>
        <dbReference type="ARBA" id="ARBA00023157"/>
    </source>
</evidence>
<evidence type="ECO:0000256" key="2">
    <source>
        <dbReference type="ARBA" id="ARBA00022862"/>
    </source>
</evidence>
<accession>A0A5B9QJJ9</accession>
<dbReference type="InterPro" id="IPR013740">
    <property type="entry name" value="Redoxin"/>
</dbReference>
<keyword evidence="1 7" id="KW-0575">Peroxidase</keyword>
<dbReference type="InterPro" id="IPR002065">
    <property type="entry name" value="TPX"/>
</dbReference>
<dbReference type="EC" id="1.11.1.-" evidence="7"/>
<sequence>MSRSGAITFKGNPMTLAGDAVETGKPAPDFKLHFFKEGMQELTLADMKGKPTILSVVPSLDTPVCQTQTKKFNETLGELGDRVNAVTVSLDLPFAMNRFCGAENITNIQSASDYQDRTFGNNWGTLIEELKILCRATFVLDADGNVVYAEYVPEVTSEPNYDAAMEALQGQLQAA</sequence>
<dbReference type="AlphaFoldDB" id="A0A5B9QJJ9"/>
<evidence type="ECO:0000256" key="1">
    <source>
        <dbReference type="ARBA" id="ARBA00022559"/>
    </source>
</evidence>
<evidence type="ECO:0000256" key="3">
    <source>
        <dbReference type="ARBA" id="ARBA00023002"/>
    </source>
</evidence>
<dbReference type="PANTHER" id="PTHR43110:SF1">
    <property type="entry name" value="THIOL PEROXIDASE"/>
    <property type="match status" value="1"/>
</dbReference>
<organism evidence="7 8">
    <name type="scientific">Bythopirellula goksoeyrii</name>
    <dbReference type="NCBI Taxonomy" id="1400387"/>
    <lineage>
        <taxon>Bacteria</taxon>
        <taxon>Pseudomonadati</taxon>
        <taxon>Planctomycetota</taxon>
        <taxon>Planctomycetia</taxon>
        <taxon>Pirellulales</taxon>
        <taxon>Lacipirellulaceae</taxon>
        <taxon>Bythopirellula</taxon>
    </lineage>
</organism>
<dbReference type="Pfam" id="PF08534">
    <property type="entry name" value="Redoxin"/>
    <property type="match status" value="1"/>
</dbReference>
<feature type="domain" description="Thioredoxin" evidence="6">
    <location>
        <begin position="21"/>
        <end position="173"/>
    </location>
</feature>
<evidence type="ECO:0000313" key="8">
    <source>
        <dbReference type="Proteomes" id="UP000323917"/>
    </source>
</evidence>
<reference evidence="7 8" key="1">
    <citation type="submission" date="2019-08" db="EMBL/GenBank/DDBJ databases">
        <title>Deep-cultivation of Planctomycetes and their phenomic and genomic characterization uncovers novel biology.</title>
        <authorList>
            <person name="Wiegand S."/>
            <person name="Jogler M."/>
            <person name="Boedeker C."/>
            <person name="Pinto D."/>
            <person name="Vollmers J."/>
            <person name="Rivas-Marin E."/>
            <person name="Kohn T."/>
            <person name="Peeters S.H."/>
            <person name="Heuer A."/>
            <person name="Rast P."/>
            <person name="Oberbeckmann S."/>
            <person name="Bunk B."/>
            <person name="Jeske O."/>
            <person name="Meyerdierks A."/>
            <person name="Storesund J.E."/>
            <person name="Kallscheuer N."/>
            <person name="Luecker S."/>
            <person name="Lage O.M."/>
            <person name="Pohl T."/>
            <person name="Merkel B.J."/>
            <person name="Hornburger P."/>
            <person name="Mueller R.-W."/>
            <person name="Bruemmer F."/>
            <person name="Labrenz M."/>
            <person name="Spormann A.M."/>
            <person name="Op den Camp H."/>
            <person name="Overmann J."/>
            <person name="Amann R."/>
            <person name="Jetten M.S.M."/>
            <person name="Mascher T."/>
            <person name="Medema M.H."/>
            <person name="Devos D.P."/>
            <person name="Kaster A.-K."/>
            <person name="Ovreas L."/>
            <person name="Rohde M."/>
            <person name="Galperin M.Y."/>
            <person name="Jogler C."/>
        </authorList>
    </citation>
    <scope>NUCLEOTIDE SEQUENCE [LARGE SCALE GENOMIC DNA]</scope>
    <source>
        <strain evidence="7 8">Pr1d</strain>
    </source>
</reference>
<keyword evidence="3 7" id="KW-0560">Oxidoreductase</keyword>
<dbReference type="EMBL" id="CP042913">
    <property type="protein sequence ID" value="QEG37760.1"/>
    <property type="molecule type" value="Genomic_DNA"/>
</dbReference>
<dbReference type="KEGG" id="bgok:Pr1d_51070"/>
<keyword evidence="5" id="KW-0676">Redox-active center</keyword>
<keyword evidence="2" id="KW-0049">Antioxidant</keyword>
<evidence type="ECO:0000259" key="6">
    <source>
        <dbReference type="PROSITE" id="PS51352"/>
    </source>
</evidence>
<keyword evidence="4" id="KW-1015">Disulfide bond</keyword>
<gene>
    <name evidence="7" type="primary">tpx</name>
    <name evidence="7" type="ORF">Pr1d_51070</name>
</gene>
<dbReference type="PROSITE" id="PS01265">
    <property type="entry name" value="TPX"/>
    <property type="match status" value="1"/>
</dbReference>
<evidence type="ECO:0000256" key="5">
    <source>
        <dbReference type="ARBA" id="ARBA00023284"/>
    </source>
</evidence>
<dbReference type="InterPro" id="IPR018219">
    <property type="entry name" value="Tpx_CS"/>
</dbReference>
<dbReference type="GO" id="GO:0008379">
    <property type="term" value="F:thioredoxin peroxidase activity"/>
    <property type="evidence" value="ECO:0007669"/>
    <property type="project" value="InterPro"/>
</dbReference>
<dbReference type="PANTHER" id="PTHR43110">
    <property type="entry name" value="THIOL PEROXIDASE"/>
    <property type="match status" value="1"/>
</dbReference>
<keyword evidence="8" id="KW-1185">Reference proteome</keyword>
<dbReference type="Proteomes" id="UP000323917">
    <property type="component" value="Chromosome"/>
</dbReference>
<dbReference type="InterPro" id="IPR013766">
    <property type="entry name" value="Thioredoxin_domain"/>
</dbReference>
<dbReference type="PROSITE" id="PS51352">
    <property type="entry name" value="THIOREDOXIN_2"/>
    <property type="match status" value="1"/>
</dbReference>
<dbReference type="SUPFAM" id="SSF52833">
    <property type="entry name" value="Thioredoxin-like"/>
    <property type="match status" value="1"/>
</dbReference>